<evidence type="ECO:0000313" key="2">
    <source>
        <dbReference type="EMBL" id="OGD23297.1"/>
    </source>
</evidence>
<feature type="transmembrane region" description="Helical" evidence="1">
    <location>
        <begin position="65"/>
        <end position="85"/>
    </location>
</feature>
<evidence type="ECO:0000313" key="3">
    <source>
        <dbReference type="Proteomes" id="UP000176639"/>
    </source>
</evidence>
<protein>
    <recommendedName>
        <fullName evidence="4">Phage holin family protein</fullName>
    </recommendedName>
</protein>
<feature type="transmembrane region" description="Helical" evidence="1">
    <location>
        <begin position="40"/>
        <end position="58"/>
    </location>
</feature>
<name>A0A1F5AYH6_9BACT</name>
<dbReference type="PANTHER" id="PTHR37309:SF1">
    <property type="entry name" value="SLR0284 PROTEIN"/>
    <property type="match status" value="1"/>
</dbReference>
<dbReference type="Proteomes" id="UP000176639">
    <property type="component" value="Unassembled WGS sequence"/>
</dbReference>
<feature type="transmembrane region" description="Helical" evidence="1">
    <location>
        <begin position="97"/>
        <end position="118"/>
    </location>
</feature>
<organism evidence="2 3">
    <name type="scientific">Candidatus Azambacteria bacterium RBG_16_47_10</name>
    <dbReference type="NCBI Taxonomy" id="1797292"/>
    <lineage>
        <taxon>Bacteria</taxon>
        <taxon>Candidatus Azamiibacteriota</taxon>
    </lineage>
</organism>
<keyword evidence="1" id="KW-1133">Transmembrane helix</keyword>
<sequence>MLYYILMRFVASILIGNVIALFLSSYYIEGVMIKGGWWEILAVGAVLSIINIFLKPILKLILGPFILLSLGLFIIIINIGILWITDLLLPQMQITTIGALFLTTLLISAVSFATHIIFGKK</sequence>
<gene>
    <name evidence="2" type="ORF">A2Z10_01155</name>
</gene>
<proteinExistence type="predicted"/>
<comment type="caution">
    <text evidence="2">The sequence shown here is derived from an EMBL/GenBank/DDBJ whole genome shotgun (WGS) entry which is preliminary data.</text>
</comment>
<dbReference type="EMBL" id="MEYI01000045">
    <property type="protein sequence ID" value="OGD23297.1"/>
    <property type="molecule type" value="Genomic_DNA"/>
</dbReference>
<reference evidence="2 3" key="1">
    <citation type="journal article" date="2016" name="Nat. Commun.">
        <title>Thousands of microbial genomes shed light on interconnected biogeochemical processes in an aquifer system.</title>
        <authorList>
            <person name="Anantharaman K."/>
            <person name="Brown C.T."/>
            <person name="Hug L.A."/>
            <person name="Sharon I."/>
            <person name="Castelle C.J."/>
            <person name="Probst A.J."/>
            <person name="Thomas B.C."/>
            <person name="Singh A."/>
            <person name="Wilkins M.J."/>
            <person name="Karaoz U."/>
            <person name="Brodie E.L."/>
            <person name="Williams K.H."/>
            <person name="Hubbard S.S."/>
            <person name="Banfield J.F."/>
        </authorList>
    </citation>
    <scope>NUCLEOTIDE SEQUENCE [LARGE SCALE GENOMIC DNA]</scope>
</reference>
<dbReference type="PANTHER" id="PTHR37309">
    <property type="entry name" value="SLR0284 PROTEIN"/>
    <property type="match status" value="1"/>
</dbReference>
<dbReference type="Pfam" id="PF04020">
    <property type="entry name" value="Phage_holin_4_2"/>
    <property type="match status" value="1"/>
</dbReference>
<keyword evidence="1" id="KW-0812">Transmembrane</keyword>
<dbReference type="InterPro" id="IPR007165">
    <property type="entry name" value="Phage_holin_4_2"/>
</dbReference>
<evidence type="ECO:0000256" key="1">
    <source>
        <dbReference type="SAM" id="Phobius"/>
    </source>
</evidence>
<accession>A0A1F5AYH6</accession>
<keyword evidence="1" id="KW-0472">Membrane</keyword>
<evidence type="ECO:0008006" key="4">
    <source>
        <dbReference type="Google" id="ProtNLM"/>
    </source>
</evidence>
<dbReference type="AlphaFoldDB" id="A0A1F5AYH6"/>
<feature type="transmembrane region" description="Helical" evidence="1">
    <location>
        <begin position="9"/>
        <end position="28"/>
    </location>
</feature>